<feature type="region of interest" description="Disordered" evidence="1">
    <location>
        <begin position="395"/>
        <end position="414"/>
    </location>
</feature>
<evidence type="ECO:0008006" key="4">
    <source>
        <dbReference type="Google" id="ProtNLM"/>
    </source>
</evidence>
<feature type="region of interest" description="Disordered" evidence="1">
    <location>
        <begin position="823"/>
        <end position="846"/>
    </location>
</feature>
<accession>A0A438C1U9</accession>
<name>A0A438C1U9_VITVI</name>
<dbReference type="EMBL" id="QGNW01002580">
    <property type="protein sequence ID" value="RVW17201.1"/>
    <property type="molecule type" value="Genomic_DNA"/>
</dbReference>
<dbReference type="Proteomes" id="UP000288805">
    <property type="component" value="Unassembled WGS sequence"/>
</dbReference>
<protein>
    <recommendedName>
        <fullName evidence="4">Retrotransposon gag domain-containing protein</fullName>
    </recommendedName>
</protein>
<proteinExistence type="predicted"/>
<evidence type="ECO:0000313" key="2">
    <source>
        <dbReference type="EMBL" id="RVW17201.1"/>
    </source>
</evidence>
<reference evidence="2 3" key="1">
    <citation type="journal article" date="2018" name="PLoS Genet.">
        <title>Population sequencing reveals clonal diversity and ancestral inbreeding in the grapevine cultivar Chardonnay.</title>
        <authorList>
            <person name="Roach M.J."/>
            <person name="Johnson D.L."/>
            <person name="Bohlmann J."/>
            <person name="van Vuuren H.J."/>
            <person name="Jones S.J."/>
            <person name="Pretorius I.S."/>
            <person name="Schmidt S.A."/>
            <person name="Borneman A.R."/>
        </authorList>
    </citation>
    <scope>NUCLEOTIDE SEQUENCE [LARGE SCALE GENOMIC DNA]</scope>
    <source>
        <strain evidence="3">cv. Chardonnay</strain>
        <tissue evidence="2">Leaf</tissue>
    </source>
</reference>
<feature type="region of interest" description="Disordered" evidence="1">
    <location>
        <begin position="220"/>
        <end position="270"/>
    </location>
</feature>
<dbReference type="AlphaFoldDB" id="A0A438C1U9"/>
<organism evidence="2 3">
    <name type="scientific">Vitis vinifera</name>
    <name type="common">Grape</name>
    <dbReference type="NCBI Taxonomy" id="29760"/>
    <lineage>
        <taxon>Eukaryota</taxon>
        <taxon>Viridiplantae</taxon>
        <taxon>Streptophyta</taxon>
        <taxon>Embryophyta</taxon>
        <taxon>Tracheophyta</taxon>
        <taxon>Spermatophyta</taxon>
        <taxon>Magnoliopsida</taxon>
        <taxon>eudicotyledons</taxon>
        <taxon>Gunneridae</taxon>
        <taxon>Pentapetalae</taxon>
        <taxon>rosids</taxon>
        <taxon>Vitales</taxon>
        <taxon>Vitaceae</taxon>
        <taxon>Viteae</taxon>
        <taxon>Vitis</taxon>
    </lineage>
</organism>
<sequence length="915" mass="102260">MHPYPSLCTLDYPSVLRDGRAFTVRKPPGNARKCMCGGNDHLAWKHPVSLKTCRGLRIVRWSIFGAQSRFAFLNQRGYSRPRPEDIWAAGPTGLSQDSAYQTDATPLPVVAPIQESDDAHARMDRLEQRMKQMRVSDGAINWNDFDGASLASLPAQFRMLEIESGATQRWFTSLDASRRRTWDDLTQEFLRHFAFNTVIDALYDIEEGIAKGLWPASSLIDSKEKKPSRRQRPGDYRPPRPMTPTYLHPTPEPVFTTQVSKRPPTLYPRPRVPQIAIPRAQRSIQQFSQLASRLVPQPVPPQFKMDLHCAYHQGQPSVTMNPLPGHSRHAVPPSSGSIHHVDFVEDDSIHMLSWDDGLPEPIVLDDGYEVDTVGSQTSTPSSLISDWVPFEVTPTTPSATARQGSSIPFTLQPDDDDLEERDVQIVNHSGRVAQLPPLVARSFDGVVSHEEVRRKDDKILRQLLSTQTRISIWSLLASSSTHRNSLIQALTQIRVETTTALEGLIHIMMVDRATCIMFSDDDLSPKGSDYTRLYILQLVVQATKFSSALLDNGSALNVCPLSTTIALGYAPSNFGPSTQTIRAYDSIKKEVMGTLMKELLIGPATFPILFQTLEVGDFCRDLVAMSFDQDSSTVVLNMMRGMSFMPGLGFVLTEADYRNMVHLHRERVRARLTCTPFDYPVHPYRMSLADYFLGDETSGVPVLVMIVHSLPNRAIFLSLCFPEETTDCGVDVEPTGITEMVQPESASPFDLFGVYAIEVVEEMQTVLTPELMEDVTVGDDEFEDTFGFIKGVSKFVDPPLLFDILLGFISCSDDILDIDDEIAQPDSNRDSSDHDSDPINERVSPATGDFETIDFGIEDQPRELKIGPPLSTDERDRLIHFSSHTWMFLHGLMRTGSGSLYSPTPSAYLATCQTR</sequence>
<evidence type="ECO:0000313" key="3">
    <source>
        <dbReference type="Proteomes" id="UP000288805"/>
    </source>
</evidence>
<comment type="caution">
    <text evidence="2">The sequence shown here is derived from an EMBL/GenBank/DDBJ whole genome shotgun (WGS) entry which is preliminary data.</text>
</comment>
<evidence type="ECO:0000256" key="1">
    <source>
        <dbReference type="SAM" id="MobiDB-lite"/>
    </source>
</evidence>
<feature type="compositionally biased region" description="Polar residues" evidence="1">
    <location>
        <begin position="395"/>
        <end position="409"/>
    </location>
</feature>
<feature type="compositionally biased region" description="Basic and acidic residues" evidence="1">
    <location>
        <begin position="827"/>
        <end position="840"/>
    </location>
</feature>
<gene>
    <name evidence="2" type="ORF">CK203_108856</name>
</gene>